<name>A0AA41WU00_9RALS</name>
<dbReference type="GO" id="GO:0005507">
    <property type="term" value="F:copper ion binding"/>
    <property type="evidence" value="ECO:0007669"/>
    <property type="project" value="InterPro"/>
</dbReference>
<dbReference type="SUPFAM" id="SSF81296">
    <property type="entry name" value="E set domains"/>
    <property type="match status" value="1"/>
</dbReference>
<comment type="caution">
    <text evidence="7">The sequence shown here is derived from an EMBL/GenBank/DDBJ whole genome shotgun (WGS) entry which is preliminary data.</text>
</comment>
<dbReference type="InterPro" id="IPR014756">
    <property type="entry name" value="Ig_E-set"/>
</dbReference>
<dbReference type="InterPro" id="IPR007348">
    <property type="entry name" value="CopC_dom"/>
</dbReference>
<feature type="domain" description="CopC" evidence="6">
    <location>
        <begin position="26"/>
        <end position="121"/>
    </location>
</feature>
<evidence type="ECO:0000313" key="8">
    <source>
        <dbReference type="Proteomes" id="UP001162793"/>
    </source>
</evidence>
<dbReference type="RefSeq" id="WP_045203377.1">
    <property type="nucleotide sequence ID" value="NZ_JAMYWC010000007.1"/>
</dbReference>
<dbReference type="Pfam" id="PF04234">
    <property type="entry name" value="CopC"/>
    <property type="match status" value="1"/>
</dbReference>
<keyword evidence="4" id="KW-0186">Copper</keyword>
<keyword evidence="3 5" id="KW-0732">Signal</keyword>
<evidence type="ECO:0000256" key="2">
    <source>
        <dbReference type="ARBA" id="ARBA00022723"/>
    </source>
</evidence>
<evidence type="ECO:0000256" key="1">
    <source>
        <dbReference type="ARBA" id="ARBA00004196"/>
    </source>
</evidence>
<keyword evidence="8" id="KW-1185">Reference proteome</keyword>
<dbReference type="InterPro" id="IPR032694">
    <property type="entry name" value="CopC/D"/>
</dbReference>
<accession>A0AA41WU00</accession>
<dbReference type="AlphaFoldDB" id="A0AA41WU00"/>
<dbReference type="GO" id="GO:0030313">
    <property type="term" value="C:cell envelope"/>
    <property type="evidence" value="ECO:0007669"/>
    <property type="project" value="UniProtKB-SubCell"/>
</dbReference>
<reference evidence="8" key="1">
    <citation type="journal article" date="2023" name="Front. Microbiol.">
        <title>Ralstonia chuxiongensis sp. nov., Ralstonia mojiangensis sp. nov., and Ralstonia soli sp. nov., isolated from tobacco fields, are three novel species in the family Burkholderiaceae.</title>
        <authorList>
            <person name="Lu C.H."/>
            <person name="Zhang Y.Y."/>
            <person name="Jiang N."/>
            <person name="Chen W."/>
            <person name="Shao X."/>
            <person name="Zhao Z.M."/>
            <person name="Lu W.L."/>
            <person name="Hu X."/>
            <person name="Xi Y.X."/>
            <person name="Zou S.Y."/>
            <person name="Wei Q.J."/>
            <person name="Lin Z.L."/>
            <person name="Gong L."/>
            <person name="Gai X.T."/>
            <person name="Zhang L.Q."/>
            <person name="Li J.Y."/>
            <person name="Jin Y."/>
            <person name="Xia Z.Y."/>
        </authorList>
    </citation>
    <scope>NUCLEOTIDE SEQUENCE [LARGE SCALE GENOMIC DNA]</scope>
    <source>
        <strain evidence="8">21YRMH01-3</strain>
    </source>
</reference>
<sequence>MNAHFKKSLVSLTAAIAIAPAIAFAHGKLESAEPAPGSTVSSVTSPLRMTFNEELEPAFSTARVTDAKGSAVSTEKAKVDSANPRSLTLGVPKLAVGTYSVDWAVMTHDGHKTKGKYNFTVK</sequence>
<gene>
    <name evidence="7" type="ORF">NKG59_22440</name>
</gene>
<evidence type="ECO:0000256" key="5">
    <source>
        <dbReference type="SAM" id="SignalP"/>
    </source>
</evidence>
<dbReference type="GO" id="GO:0042597">
    <property type="term" value="C:periplasmic space"/>
    <property type="evidence" value="ECO:0007669"/>
    <property type="project" value="InterPro"/>
</dbReference>
<dbReference type="PANTHER" id="PTHR34820:SF4">
    <property type="entry name" value="INNER MEMBRANE PROTEIN YEBZ"/>
    <property type="match status" value="1"/>
</dbReference>
<dbReference type="Gene3D" id="2.60.40.1220">
    <property type="match status" value="1"/>
</dbReference>
<keyword evidence="2" id="KW-0479">Metal-binding</keyword>
<evidence type="ECO:0000256" key="4">
    <source>
        <dbReference type="ARBA" id="ARBA00023008"/>
    </source>
</evidence>
<dbReference type="GO" id="GO:0006825">
    <property type="term" value="P:copper ion transport"/>
    <property type="evidence" value="ECO:0007669"/>
    <property type="project" value="InterPro"/>
</dbReference>
<evidence type="ECO:0000313" key="7">
    <source>
        <dbReference type="EMBL" id="MCP1175135.1"/>
    </source>
</evidence>
<organism evidence="7 8">
    <name type="scientific">Ralstonia chuxiongensis</name>
    <dbReference type="NCBI Taxonomy" id="2957504"/>
    <lineage>
        <taxon>Bacteria</taxon>
        <taxon>Pseudomonadati</taxon>
        <taxon>Pseudomonadota</taxon>
        <taxon>Betaproteobacteria</taxon>
        <taxon>Burkholderiales</taxon>
        <taxon>Burkholderiaceae</taxon>
        <taxon>Ralstonia</taxon>
    </lineage>
</organism>
<dbReference type="GO" id="GO:0005886">
    <property type="term" value="C:plasma membrane"/>
    <property type="evidence" value="ECO:0007669"/>
    <property type="project" value="TreeGrafter"/>
</dbReference>
<feature type="chain" id="PRO_5041433043" evidence="5">
    <location>
        <begin position="26"/>
        <end position="122"/>
    </location>
</feature>
<proteinExistence type="predicted"/>
<comment type="subcellular location">
    <subcellularLocation>
        <location evidence="1">Cell envelope</location>
    </subcellularLocation>
</comment>
<dbReference type="PANTHER" id="PTHR34820">
    <property type="entry name" value="INNER MEMBRANE PROTEIN YEBZ"/>
    <property type="match status" value="1"/>
</dbReference>
<dbReference type="InterPro" id="IPR014755">
    <property type="entry name" value="Cu-Rt/internalin_Ig-like"/>
</dbReference>
<dbReference type="EMBL" id="JAMYWC010000007">
    <property type="protein sequence ID" value="MCP1175135.1"/>
    <property type="molecule type" value="Genomic_DNA"/>
</dbReference>
<evidence type="ECO:0000256" key="3">
    <source>
        <dbReference type="ARBA" id="ARBA00022729"/>
    </source>
</evidence>
<protein>
    <submittedName>
        <fullName evidence="7">Copper resistance protein CopC</fullName>
    </submittedName>
</protein>
<feature type="signal peptide" evidence="5">
    <location>
        <begin position="1"/>
        <end position="25"/>
    </location>
</feature>
<evidence type="ECO:0000259" key="6">
    <source>
        <dbReference type="Pfam" id="PF04234"/>
    </source>
</evidence>
<dbReference type="Proteomes" id="UP001162793">
    <property type="component" value="Unassembled WGS sequence"/>
</dbReference>
<dbReference type="GO" id="GO:0046688">
    <property type="term" value="P:response to copper ion"/>
    <property type="evidence" value="ECO:0007669"/>
    <property type="project" value="InterPro"/>
</dbReference>